<evidence type="ECO:0000256" key="9">
    <source>
        <dbReference type="SAM" id="MobiDB-lite"/>
    </source>
</evidence>
<dbReference type="Pfam" id="PF14622">
    <property type="entry name" value="Ribonucleas_3_3"/>
    <property type="match status" value="1"/>
</dbReference>
<evidence type="ECO:0000313" key="12">
    <source>
        <dbReference type="EMBL" id="MDY7231153.1"/>
    </source>
</evidence>
<keyword evidence="8" id="KW-0479">Metal-binding</keyword>
<dbReference type="Proteomes" id="UP001291309">
    <property type="component" value="Unassembled WGS sequence"/>
</dbReference>
<evidence type="ECO:0000256" key="3">
    <source>
        <dbReference type="ARBA" id="ARBA00022664"/>
    </source>
</evidence>
<evidence type="ECO:0000256" key="8">
    <source>
        <dbReference type="HAMAP-Rule" id="MF_00104"/>
    </source>
</evidence>
<evidence type="ECO:0000256" key="4">
    <source>
        <dbReference type="ARBA" id="ARBA00022722"/>
    </source>
</evidence>
<evidence type="ECO:0000256" key="5">
    <source>
        <dbReference type="ARBA" id="ARBA00022759"/>
    </source>
</evidence>
<evidence type="ECO:0000259" key="11">
    <source>
        <dbReference type="PROSITE" id="PS50142"/>
    </source>
</evidence>
<dbReference type="HAMAP" id="MF_00104">
    <property type="entry name" value="RNase_III"/>
    <property type="match status" value="1"/>
</dbReference>
<dbReference type="Pfam" id="PF00035">
    <property type="entry name" value="dsrm"/>
    <property type="match status" value="1"/>
</dbReference>
<dbReference type="PROSITE" id="PS50137">
    <property type="entry name" value="DS_RBD"/>
    <property type="match status" value="1"/>
</dbReference>
<dbReference type="InterPro" id="IPR036389">
    <property type="entry name" value="RNase_III_sf"/>
</dbReference>
<dbReference type="InterPro" id="IPR011907">
    <property type="entry name" value="RNase_III"/>
</dbReference>
<reference evidence="12 13" key="1">
    <citation type="submission" date="2023-12" db="EMBL/GenBank/DDBJ databases">
        <title>the genome sequence of Hyalangium sp. s54d21.</title>
        <authorList>
            <person name="Zhang X."/>
        </authorList>
    </citation>
    <scope>NUCLEOTIDE SEQUENCE [LARGE SCALE GENOMIC DNA]</scope>
    <source>
        <strain evidence="13">s54d21</strain>
    </source>
</reference>
<dbReference type="CDD" id="cd00593">
    <property type="entry name" value="RIBOc"/>
    <property type="match status" value="1"/>
</dbReference>
<feature type="domain" description="DRBM" evidence="10">
    <location>
        <begin position="166"/>
        <end position="235"/>
    </location>
</feature>
<dbReference type="GO" id="GO:0004525">
    <property type="term" value="F:ribonuclease III activity"/>
    <property type="evidence" value="ECO:0007669"/>
    <property type="project" value="UniProtKB-EC"/>
</dbReference>
<evidence type="ECO:0000259" key="10">
    <source>
        <dbReference type="PROSITE" id="PS50137"/>
    </source>
</evidence>
<feature type="binding site" evidence="8">
    <location>
        <position position="128"/>
    </location>
    <ligand>
        <name>Mg(2+)</name>
        <dbReference type="ChEBI" id="CHEBI:18420"/>
    </ligand>
</feature>
<comment type="similarity">
    <text evidence="2">Belongs to the ribonuclease III family.</text>
</comment>
<keyword evidence="13" id="KW-1185">Reference proteome</keyword>
<gene>
    <name evidence="8 12" type="primary">rnc</name>
    <name evidence="12" type="ORF">SYV04_32490</name>
</gene>
<organism evidence="12 13">
    <name type="scientific">Hyalangium rubrum</name>
    <dbReference type="NCBI Taxonomy" id="3103134"/>
    <lineage>
        <taxon>Bacteria</taxon>
        <taxon>Pseudomonadati</taxon>
        <taxon>Myxococcota</taxon>
        <taxon>Myxococcia</taxon>
        <taxon>Myxococcales</taxon>
        <taxon>Cystobacterineae</taxon>
        <taxon>Archangiaceae</taxon>
        <taxon>Hyalangium</taxon>
    </lineage>
</organism>
<proteinExistence type="inferred from homology"/>
<dbReference type="InterPro" id="IPR000999">
    <property type="entry name" value="RNase_III_dom"/>
</dbReference>
<evidence type="ECO:0000256" key="1">
    <source>
        <dbReference type="ARBA" id="ARBA00000109"/>
    </source>
</evidence>
<dbReference type="EMBL" id="JAXIVS010000013">
    <property type="protein sequence ID" value="MDY7231153.1"/>
    <property type="molecule type" value="Genomic_DNA"/>
</dbReference>
<keyword evidence="5 8" id="KW-0255">Endonuclease</keyword>
<comment type="caution">
    <text evidence="12">The sequence shown here is derived from an EMBL/GenBank/DDBJ whole genome shotgun (WGS) entry which is preliminary data.</text>
</comment>
<keyword evidence="7 8" id="KW-0694">RNA-binding</keyword>
<dbReference type="PROSITE" id="PS00517">
    <property type="entry name" value="RNASE_3_1"/>
    <property type="match status" value="1"/>
</dbReference>
<keyword evidence="6 8" id="KW-0378">Hydrolase</keyword>
<feature type="active site" evidence="8">
    <location>
        <position position="128"/>
    </location>
</feature>
<dbReference type="Gene3D" id="3.30.160.20">
    <property type="match status" value="1"/>
</dbReference>
<dbReference type="EC" id="3.1.26.3" evidence="8"/>
<comment type="function">
    <text evidence="8">Digests double-stranded RNA. Involved in the processing of primary rRNA transcript to yield the immediate precursors to the large and small rRNAs (23S and 16S). Processes some mRNAs, and tRNAs when they are encoded in the rRNA operon. Processes pre-crRNA and tracrRNA of type II CRISPR loci if present in the organism.</text>
</comment>
<comment type="subcellular location">
    <subcellularLocation>
        <location evidence="8">Cytoplasm</location>
    </subcellularLocation>
</comment>
<feature type="binding site" evidence="8">
    <location>
        <position position="125"/>
    </location>
    <ligand>
        <name>Mg(2+)</name>
        <dbReference type="ChEBI" id="CHEBI:18420"/>
    </ligand>
</feature>
<feature type="domain" description="RNase III" evidence="11">
    <location>
        <begin position="10"/>
        <end position="139"/>
    </location>
</feature>
<evidence type="ECO:0000256" key="6">
    <source>
        <dbReference type="ARBA" id="ARBA00022801"/>
    </source>
</evidence>
<comment type="cofactor">
    <cofactor evidence="8">
        <name>Mg(2+)</name>
        <dbReference type="ChEBI" id="CHEBI:18420"/>
    </cofactor>
</comment>
<dbReference type="RefSeq" id="WP_321549861.1">
    <property type="nucleotide sequence ID" value="NZ_JAXIVS010000013.1"/>
</dbReference>
<feature type="region of interest" description="Disordered" evidence="9">
    <location>
        <begin position="212"/>
        <end position="240"/>
    </location>
</feature>
<comment type="catalytic activity">
    <reaction evidence="1 8">
        <text>Endonucleolytic cleavage to 5'-phosphomonoester.</text>
        <dbReference type="EC" id="3.1.26.3"/>
    </reaction>
</comment>
<dbReference type="SMART" id="SM00358">
    <property type="entry name" value="DSRM"/>
    <property type="match status" value="1"/>
</dbReference>
<keyword evidence="3 8" id="KW-0507">mRNA processing</keyword>
<evidence type="ECO:0000256" key="7">
    <source>
        <dbReference type="ARBA" id="ARBA00022884"/>
    </source>
</evidence>
<protein>
    <recommendedName>
        <fullName evidence="8">Ribonuclease 3</fullName>
        <ecNumber evidence="8">3.1.26.3</ecNumber>
    </recommendedName>
    <alternativeName>
        <fullName evidence="8">Ribonuclease III</fullName>
        <shortName evidence="8">RNase III</shortName>
    </alternativeName>
</protein>
<feature type="binding site" evidence="8">
    <location>
        <position position="52"/>
    </location>
    <ligand>
        <name>Mg(2+)</name>
        <dbReference type="ChEBI" id="CHEBI:18420"/>
    </ligand>
</feature>
<sequence length="240" mass="26423">MEKPSLQERVQTLEGRLGVAFLRKDLGLAALTHKSYANEHRDSGMQDNERLEFLGDAVVDLAISHRLMERFPNASEGELSKLRALIVNEEGLARIARALNLGELLLLGRGEEMTGGREKSSVLADAMEAVIGALYLGTGMDAVMTLVDRHFSDALEGVAQGRSGLDYKTKLQEDVQNRLKLSPRYRVVSEAGPDHEKTFEVEVSIGSELYARASGRSKKEAEQAAARATLEMLRKDDTPQ</sequence>
<keyword evidence="8" id="KW-0460">Magnesium</keyword>
<dbReference type="SUPFAM" id="SSF69065">
    <property type="entry name" value="RNase III domain-like"/>
    <property type="match status" value="1"/>
</dbReference>
<dbReference type="NCBIfam" id="TIGR02191">
    <property type="entry name" value="RNaseIII"/>
    <property type="match status" value="1"/>
</dbReference>
<keyword evidence="8" id="KW-0819">tRNA processing</keyword>
<name>A0ABU5HCG6_9BACT</name>
<dbReference type="InterPro" id="IPR014720">
    <property type="entry name" value="dsRBD_dom"/>
</dbReference>
<keyword evidence="8" id="KW-0699">rRNA-binding</keyword>
<accession>A0ABU5HCG6</accession>
<dbReference type="SUPFAM" id="SSF54768">
    <property type="entry name" value="dsRNA-binding domain-like"/>
    <property type="match status" value="1"/>
</dbReference>
<comment type="subunit">
    <text evidence="8">Homodimer.</text>
</comment>
<dbReference type="PANTHER" id="PTHR11207">
    <property type="entry name" value="RIBONUCLEASE III"/>
    <property type="match status" value="1"/>
</dbReference>
<dbReference type="SMART" id="SM00535">
    <property type="entry name" value="RIBOc"/>
    <property type="match status" value="1"/>
</dbReference>
<keyword evidence="8" id="KW-0698">rRNA processing</keyword>
<evidence type="ECO:0000313" key="13">
    <source>
        <dbReference type="Proteomes" id="UP001291309"/>
    </source>
</evidence>
<dbReference type="CDD" id="cd10845">
    <property type="entry name" value="DSRM_RNAse_III_family"/>
    <property type="match status" value="1"/>
</dbReference>
<keyword evidence="4 8" id="KW-0540">Nuclease</keyword>
<dbReference type="PANTHER" id="PTHR11207:SF0">
    <property type="entry name" value="RIBONUCLEASE 3"/>
    <property type="match status" value="1"/>
</dbReference>
<evidence type="ECO:0000256" key="2">
    <source>
        <dbReference type="ARBA" id="ARBA00010183"/>
    </source>
</evidence>
<keyword evidence="8" id="KW-0963">Cytoplasm</keyword>
<dbReference type="PROSITE" id="PS50142">
    <property type="entry name" value="RNASE_3_2"/>
    <property type="match status" value="1"/>
</dbReference>
<dbReference type="Gene3D" id="1.10.1520.10">
    <property type="entry name" value="Ribonuclease III domain"/>
    <property type="match status" value="1"/>
</dbReference>
<feature type="active site" evidence="8">
    <location>
        <position position="56"/>
    </location>
</feature>